<evidence type="ECO:0000313" key="10">
    <source>
        <dbReference type="Proteomes" id="UP000237752"/>
    </source>
</evidence>
<comment type="similarity">
    <text evidence="7">Belongs to the binding-protein-dependent transport system permease family.</text>
</comment>
<feature type="transmembrane region" description="Helical" evidence="7">
    <location>
        <begin position="14"/>
        <end position="35"/>
    </location>
</feature>
<dbReference type="SUPFAM" id="SSF161098">
    <property type="entry name" value="MetI-like"/>
    <property type="match status" value="1"/>
</dbReference>
<evidence type="ECO:0000256" key="2">
    <source>
        <dbReference type="ARBA" id="ARBA00022448"/>
    </source>
</evidence>
<comment type="caution">
    <text evidence="9">The sequence shown here is derived from an EMBL/GenBank/DDBJ whole genome shotgun (WGS) entry which is preliminary data.</text>
</comment>
<dbReference type="Proteomes" id="UP000237752">
    <property type="component" value="Unassembled WGS sequence"/>
</dbReference>
<evidence type="ECO:0000256" key="7">
    <source>
        <dbReference type="RuleBase" id="RU363032"/>
    </source>
</evidence>
<dbReference type="CDD" id="cd06261">
    <property type="entry name" value="TM_PBP2"/>
    <property type="match status" value="1"/>
</dbReference>
<proteinExistence type="inferred from homology"/>
<dbReference type="RefSeq" id="WP_106348687.1">
    <property type="nucleotide sequence ID" value="NZ_PVUE01000006.1"/>
</dbReference>
<keyword evidence="3" id="KW-1003">Cell membrane</keyword>
<dbReference type="GO" id="GO:0005886">
    <property type="term" value="C:plasma membrane"/>
    <property type="evidence" value="ECO:0007669"/>
    <property type="project" value="UniProtKB-SubCell"/>
</dbReference>
<dbReference type="PROSITE" id="PS50928">
    <property type="entry name" value="ABC_TM1"/>
    <property type="match status" value="1"/>
</dbReference>
<dbReference type="EMBL" id="PVUE01000006">
    <property type="protein sequence ID" value="PRZ42178.1"/>
    <property type="molecule type" value="Genomic_DNA"/>
</dbReference>
<organism evidence="9 10">
    <name type="scientific">Antricoccus suffuscus</name>
    <dbReference type="NCBI Taxonomy" id="1629062"/>
    <lineage>
        <taxon>Bacteria</taxon>
        <taxon>Bacillati</taxon>
        <taxon>Actinomycetota</taxon>
        <taxon>Actinomycetes</taxon>
        <taxon>Geodermatophilales</taxon>
        <taxon>Antricoccaceae</taxon>
        <taxon>Antricoccus</taxon>
    </lineage>
</organism>
<dbReference type="Gene3D" id="1.10.3720.10">
    <property type="entry name" value="MetI-like"/>
    <property type="match status" value="1"/>
</dbReference>
<dbReference type="InterPro" id="IPR000515">
    <property type="entry name" value="MetI-like"/>
</dbReference>
<evidence type="ECO:0000256" key="1">
    <source>
        <dbReference type="ARBA" id="ARBA00004651"/>
    </source>
</evidence>
<dbReference type="Pfam" id="PF00528">
    <property type="entry name" value="BPD_transp_1"/>
    <property type="match status" value="1"/>
</dbReference>
<dbReference type="GO" id="GO:0055085">
    <property type="term" value="P:transmembrane transport"/>
    <property type="evidence" value="ECO:0007669"/>
    <property type="project" value="InterPro"/>
</dbReference>
<feature type="domain" description="ABC transmembrane type-1" evidence="8">
    <location>
        <begin position="59"/>
        <end position="243"/>
    </location>
</feature>
<dbReference type="PANTHER" id="PTHR30151">
    <property type="entry name" value="ALKANE SULFONATE ABC TRANSPORTER-RELATED, MEMBRANE SUBUNIT"/>
    <property type="match status" value="1"/>
</dbReference>
<accession>A0A2T1A1H0</accession>
<evidence type="ECO:0000259" key="8">
    <source>
        <dbReference type="PROSITE" id="PS50928"/>
    </source>
</evidence>
<evidence type="ECO:0000313" key="9">
    <source>
        <dbReference type="EMBL" id="PRZ42178.1"/>
    </source>
</evidence>
<evidence type="ECO:0000256" key="4">
    <source>
        <dbReference type="ARBA" id="ARBA00022692"/>
    </source>
</evidence>
<keyword evidence="6 7" id="KW-0472">Membrane</keyword>
<feature type="transmembrane region" description="Helical" evidence="7">
    <location>
        <begin position="133"/>
        <end position="152"/>
    </location>
</feature>
<keyword evidence="4 7" id="KW-0812">Transmembrane</keyword>
<dbReference type="PANTHER" id="PTHR30151:SF40">
    <property type="entry name" value="TRANSPORT SYSTEM INTEGRAL MEMBRANE PROTEIN"/>
    <property type="match status" value="1"/>
</dbReference>
<keyword evidence="2 7" id="KW-0813">Transport</keyword>
<gene>
    <name evidence="9" type="ORF">CLV47_10649</name>
</gene>
<keyword evidence="10" id="KW-1185">Reference proteome</keyword>
<reference evidence="9 10" key="1">
    <citation type="submission" date="2018-03" db="EMBL/GenBank/DDBJ databases">
        <title>Genomic Encyclopedia of Archaeal and Bacterial Type Strains, Phase II (KMG-II): from individual species to whole genera.</title>
        <authorList>
            <person name="Goeker M."/>
        </authorList>
    </citation>
    <scope>NUCLEOTIDE SEQUENCE [LARGE SCALE GENOMIC DNA]</scope>
    <source>
        <strain evidence="9 10">DSM 100065</strain>
    </source>
</reference>
<feature type="transmembrane region" description="Helical" evidence="7">
    <location>
        <begin position="216"/>
        <end position="239"/>
    </location>
</feature>
<evidence type="ECO:0000256" key="6">
    <source>
        <dbReference type="ARBA" id="ARBA00023136"/>
    </source>
</evidence>
<feature type="transmembrane region" description="Helical" evidence="7">
    <location>
        <begin position="55"/>
        <end position="86"/>
    </location>
</feature>
<protein>
    <submittedName>
        <fullName evidence="9">NitT/TauT family transport system permease protein</fullName>
    </submittedName>
</protein>
<sequence>MSASARRRGIVEPVALAIGLIAIWWITATILQSRVFPNPLESIQKLGEDLSRSSFIGSIGATVQMLALSFVTCVVVGTVLGIGLGLSQFWTQALLPVCYAANSVPKIVLYPIFLLLLGIGDLSRFAFAFMSGFLPMFLLMVEGTISVSVLHLKLGASLRMTFPNLFRRILLPTLVPTIVTGMRISFGLAFLGLLLAEMFSGASGLGFELLRNVTQVRMANIMGEVILIAVIALIPTLLITWAERKVHSRFGID</sequence>
<dbReference type="InterPro" id="IPR035906">
    <property type="entry name" value="MetI-like_sf"/>
</dbReference>
<keyword evidence="5 7" id="KW-1133">Transmembrane helix</keyword>
<feature type="transmembrane region" description="Helical" evidence="7">
    <location>
        <begin position="173"/>
        <end position="196"/>
    </location>
</feature>
<dbReference type="AlphaFoldDB" id="A0A2T1A1H0"/>
<name>A0A2T1A1H0_9ACTN</name>
<comment type="subcellular location">
    <subcellularLocation>
        <location evidence="1 7">Cell membrane</location>
        <topology evidence="1 7">Multi-pass membrane protein</topology>
    </subcellularLocation>
</comment>
<evidence type="ECO:0000256" key="5">
    <source>
        <dbReference type="ARBA" id="ARBA00022989"/>
    </source>
</evidence>
<evidence type="ECO:0000256" key="3">
    <source>
        <dbReference type="ARBA" id="ARBA00022475"/>
    </source>
</evidence>
<dbReference type="OrthoDB" id="3173654at2"/>